<gene>
    <name evidence="3" type="ORF">RJ641_027855</name>
</gene>
<dbReference type="Pfam" id="PF00191">
    <property type="entry name" value="Annexin"/>
    <property type="match status" value="4"/>
</dbReference>
<dbReference type="GO" id="GO:0005544">
    <property type="term" value="F:calcium-dependent phospholipid binding"/>
    <property type="evidence" value="ECO:0007669"/>
    <property type="project" value="InterPro"/>
</dbReference>
<keyword evidence="4" id="KW-1185">Reference proteome</keyword>
<dbReference type="Proteomes" id="UP001370490">
    <property type="component" value="Unassembled WGS sequence"/>
</dbReference>
<dbReference type="SMART" id="SM00335">
    <property type="entry name" value="ANX"/>
    <property type="match status" value="4"/>
</dbReference>
<dbReference type="SUPFAM" id="SSF47874">
    <property type="entry name" value="Annexin"/>
    <property type="match status" value="1"/>
</dbReference>
<dbReference type="GO" id="GO:0009414">
    <property type="term" value="P:response to water deprivation"/>
    <property type="evidence" value="ECO:0007669"/>
    <property type="project" value="TreeGrafter"/>
</dbReference>
<protein>
    <submittedName>
        <fullName evidence="3">Annexin repeat</fullName>
    </submittedName>
</protein>
<proteinExistence type="predicted"/>
<evidence type="ECO:0000256" key="2">
    <source>
        <dbReference type="ARBA" id="ARBA00023216"/>
    </source>
</evidence>
<comment type="caution">
    <text evidence="3">The sequence shown here is derived from an EMBL/GenBank/DDBJ whole genome shotgun (WGS) entry which is preliminary data.</text>
</comment>
<dbReference type="InterPro" id="IPR037104">
    <property type="entry name" value="Annexin_sf"/>
</dbReference>
<dbReference type="GO" id="GO:0009409">
    <property type="term" value="P:response to cold"/>
    <property type="evidence" value="ECO:0007669"/>
    <property type="project" value="TreeGrafter"/>
</dbReference>
<name>A0AAN8W9L8_9MAGN</name>
<dbReference type="GO" id="GO:0009651">
    <property type="term" value="P:response to salt stress"/>
    <property type="evidence" value="ECO:0007669"/>
    <property type="project" value="TreeGrafter"/>
</dbReference>
<evidence type="ECO:0000256" key="1">
    <source>
        <dbReference type="ARBA" id="ARBA00022737"/>
    </source>
</evidence>
<dbReference type="FunFam" id="1.10.220.10:FF:000001">
    <property type="entry name" value="Annexin"/>
    <property type="match status" value="1"/>
</dbReference>
<accession>A0AAN8W9L8</accession>
<keyword evidence="2" id="KW-0041">Annexin</keyword>
<dbReference type="PROSITE" id="PS51897">
    <property type="entry name" value="ANNEXIN_2"/>
    <property type="match status" value="2"/>
</dbReference>
<dbReference type="PANTHER" id="PTHR10502:SF190">
    <property type="entry name" value="OS09G0453300 PROTEIN"/>
    <property type="match status" value="1"/>
</dbReference>
<dbReference type="PRINTS" id="PR00196">
    <property type="entry name" value="ANNEXIN"/>
</dbReference>
<sequence>MATKDPASTTLSISCQNDCKEIHDSWGRLSHLAQALASRSKHERRQIRETYKEMYGENLIDRLQITQKSGKKGLIGIFSNLCEILLLWMLDQHERDVVIAREAIEQEETNYKALVEIFVGRKSSHFLLMNQVYAKRYKRQLEQDINDIEPPHPYQRILVALAASQKAHYVDVSQHVAKCDARRLFETGEGRAGSLDENVVLEILSKRSISQFKQTLSSYKHIYGHDYTKAVRRGSSCEFEEALKMVIKCLYKPYSYYAKTLNASIKSMVKDDGALARVLISRAEVDIEEIQKMFKKKYGMELRDAICERVPSGDYRNFLAALVTSTST</sequence>
<dbReference type="GO" id="GO:0005509">
    <property type="term" value="F:calcium ion binding"/>
    <property type="evidence" value="ECO:0007669"/>
    <property type="project" value="InterPro"/>
</dbReference>
<dbReference type="GO" id="GO:0001786">
    <property type="term" value="F:phosphatidylserine binding"/>
    <property type="evidence" value="ECO:0007669"/>
    <property type="project" value="TreeGrafter"/>
</dbReference>
<organism evidence="3 4">
    <name type="scientific">Dillenia turbinata</name>
    <dbReference type="NCBI Taxonomy" id="194707"/>
    <lineage>
        <taxon>Eukaryota</taxon>
        <taxon>Viridiplantae</taxon>
        <taxon>Streptophyta</taxon>
        <taxon>Embryophyta</taxon>
        <taxon>Tracheophyta</taxon>
        <taxon>Spermatophyta</taxon>
        <taxon>Magnoliopsida</taxon>
        <taxon>eudicotyledons</taxon>
        <taxon>Gunneridae</taxon>
        <taxon>Pentapetalae</taxon>
        <taxon>Dilleniales</taxon>
        <taxon>Dilleniaceae</taxon>
        <taxon>Dillenia</taxon>
    </lineage>
</organism>
<dbReference type="AlphaFoldDB" id="A0AAN8W9L8"/>
<dbReference type="InterPro" id="IPR001464">
    <property type="entry name" value="Annexin"/>
</dbReference>
<keyword evidence="1" id="KW-0677">Repeat</keyword>
<reference evidence="3 4" key="1">
    <citation type="submission" date="2023-12" db="EMBL/GenBank/DDBJ databases">
        <title>A high-quality genome assembly for Dillenia turbinata (Dilleniales).</title>
        <authorList>
            <person name="Chanderbali A."/>
        </authorList>
    </citation>
    <scope>NUCLEOTIDE SEQUENCE [LARGE SCALE GENOMIC DNA]</scope>
    <source>
        <strain evidence="3">LSX21</strain>
        <tissue evidence="3">Leaf</tissue>
    </source>
</reference>
<dbReference type="InterPro" id="IPR018502">
    <property type="entry name" value="Annexin_repeat"/>
</dbReference>
<dbReference type="PANTHER" id="PTHR10502">
    <property type="entry name" value="ANNEXIN"/>
    <property type="match status" value="1"/>
</dbReference>
<dbReference type="EMBL" id="JBAMMX010000004">
    <property type="protein sequence ID" value="KAK6942478.1"/>
    <property type="molecule type" value="Genomic_DNA"/>
</dbReference>
<dbReference type="Gene3D" id="1.10.220.10">
    <property type="entry name" value="Annexin"/>
    <property type="match status" value="4"/>
</dbReference>
<evidence type="ECO:0000313" key="4">
    <source>
        <dbReference type="Proteomes" id="UP001370490"/>
    </source>
</evidence>
<dbReference type="GO" id="GO:0005737">
    <property type="term" value="C:cytoplasm"/>
    <property type="evidence" value="ECO:0007669"/>
    <property type="project" value="TreeGrafter"/>
</dbReference>
<evidence type="ECO:0000313" key="3">
    <source>
        <dbReference type="EMBL" id="KAK6942478.1"/>
    </source>
</evidence>
<dbReference type="GO" id="GO:0009408">
    <property type="term" value="P:response to heat"/>
    <property type="evidence" value="ECO:0007669"/>
    <property type="project" value="TreeGrafter"/>
</dbReference>
<dbReference type="GO" id="GO:0005886">
    <property type="term" value="C:plasma membrane"/>
    <property type="evidence" value="ECO:0007669"/>
    <property type="project" value="TreeGrafter"/>
</dbReference>